<dbReference type="AlphaFoldDB" id="A0A815W6X9"/>
<accession>A0A815W6X9</accession>
<dbReference type="PANTHER" id="PTHR37984:SF5">
    <property type="entry name" value="PROTEIN NYNRIN-LIKE"/>
    <property type="match status" value="1"/>
</dbReference>
<name>A0A815W6X9_9BILA</name>
<comment type="caution">
    <text evidence="4">The sequence shown here is derived from an EMBL/GenBank/DDBJ whole genome shotgun (WGS) entry which is preliminary data.</text>
</comment>
<evidence type="ECO:0000313" key="7">
    <source>
        <dbReference type="Proteomes" id="UP000663829"/>
    </source>
</evidence>
<evidence type="ECO:0000256" key="1">
    <source>
        <dbReference type="SAM" id="MobiDB-lite"/>
    </source>
</evidence>
<evidence type="ECO:0000313" key="5">
    <source>
        <dbReference type="EMBL" id="CAF4221502.1"/>
    </source>
</evidence>
<dbReference type="InterPro" id="IPR036397">
    <property type="entry name" value="RNaseH_sf"/>
</dbReference>
<dbReference type="InterPro" id="IPR050951">
    <property type="entry name" value="Retrovirus_Pol_polyprotein"/>
</dbReference>
<dbReference type="EMBL" id="CAJOBA010049231">
    <property type="protein sequence ID" value="CAF4221502.1"/>
    <property type="molecule type" value="Genomic_DNA"/>
</dbReference>
<dbReference type="EMBL" id="CAJNOK010027459">
    <property type="protein sequence ID" value="CAF1420470.1"/>
    <property type="molecule type" value="Genomic_DNA"/>
</dbReference>
<dbReference type="PANTHER" id="PTHR37984">
    <property type="entry name" value="PROTEIN CBG26694"/>
    <property type="match status" value="1"/>
</dbReference>
<evidence type="ECO:0000313" key="3">
    <source>
        <dbReference type="EMBL" id="CAF1420470.1"/>
    </source>
</evidence>
<sequence length="160" mass="18953">MKAMKSMKSRIQHFNNELITAICTLVGSKHAFSTPYHPQTNGQTERFNATFATQLFKYCNEEKSNWDIYPPSIVFAYNNTQRRTTGFTPYQLAFGRLPRNPFDSPCPDFKFRRPNDYWLQVQRFRTYATQMARRNIQQQLSKQRYDQNRNSPSYNIGDLV</sequence>
<protein>
    <recommendedName>
        <fullName evidence="2">Integrase catalytic domain-containing protein</fullName>
    </recommendedName>
</protein>
<reference evidence="4" key="1">
    <citation type="submission" date="2021-02" db="EMBL/GenBank/DDBJ databases">
        <authorList>
            <person name="Nowell W R."/>
        </authorList>
    </citation>
    <scope>NUCLEOTIDE SEQUENCE</scope>
</reference>
<dbReference type="EMBL" id="CAJOBC010091366">
    <property type="protein sequence ID" value="CAF4400181.1"/>
    <property type="molecule type" value="Genomic_DNA"/>
</dbReference>
<feature type="region of interest" description="Disordered" evidence="1">
    <location>
        <begin position="139"/>
        <end position="160"/>
    </location>
</feature>
<dbReference type="Proteomes" id="UP000677228">
    <property type="component" value="Unassembled WGS sequence"/>
</dbReference>
<dbReference type="GO" id="GO:0003676">
    <property type="term" value="F:nucleic acid binding"/>
    <property type="evidence" value="ECO:0007669"/>
    <property type="project" value="InterPro"/>
</dbReference>
<dbReference type="InterPro" id="IPR001584">
    <property type="entry name" value="Integrase_cat-core"/>
</dbReference>
<proteinExistence type="predicted"/>
<dbReference type="InterPro" id="IPR012337">
    <property type="entry name" value="RNaseH-like_sf"/>
</dbReference>
<gene>
    <name evidence="4" type="ORF">GPM918_LOCUS38569</name>
    <name evidence="3" type="ORF">OVA965_LOCUS33671</name>
    <name evidence="6" type="ORF">SRO942_LOCUS39402</name>
    <name evidence="5" type="ORF">TMI583_LOCUS34576</name>
</gene>
<keyword evidence="7" id="KW-1185">Reference proteome</keyword>
<dbReference type="EMBL" id="CAJNOQ010025737">
    <property type="protein sequence ID" value="CAF1539924.1"/>
    <property type="molecule type" value="Genomic_DNA"/>
</dbReference>
<dbReference type="OrthoDB" id="8948897at2759"/>
<dbReference type="SUPFAM" id="SSF53098">
    <property type="entry name" value="Ribonuclease H-like"/>
    <property type="match status" value="1"/>
</dbReference>
<evidence type="ECO:0000313" key="4">
    <source>
        <dbReference type="EMBL" id="CAF1539924.1"/>
    </source>
</evidence>
<feature type="domain" description="Integrase catalytic" evidence="2">
    <location>
        <begin position="1"/>
        <end position="97"/>
    </location>
</feature>
<dbReference type="PROSITE" id="PS50994">
    <property type="entry name" value="INTEGRASE"/>
    <property type="match status" value="1"/>
</dbReference>
<evidence type="ECO:0000313" key="6">
    <source>
        <dbReference type="EMBL" id="CAF4400181.1"/>
    </source>
</evidence>
<dbReference type="Proteomes" id="UP000681722">
    <property type="component" value="Unassembled WGS sequence"/>
</dbReference>
<dbReference type="Proteomes" id="UP000682733">
    <property type="component" value="Unassembled WGS sequence"/>
</dbReference>
<dbReference type="Proteomes" id="UP000663829">
    <property type="component" value="Unassembled WGS sequence"/>
</dbReference>
<dbReference type="Gene3D" id="3.30.420.10">
    <property type="entry name" value="Ribonuclease H-like superfamily/Ribonuclease H"/>
    <property type="match status" value="1"/>
</dbReference>
<evidence type="ECO:0000259" key="2">
    <source>
        <dbReference type="PROSITE" id="PS50994"/>
    </source>
</evidence>
<dbReference type="GO" id="GO:0015074">
    <property type="term" value="P:DNA integration"/>
    <property type="evidence" value="ECO:0007669"/>
    <property type="project" value="InterPro"/>
</dbReference>
<organism evidence="4 7">
    <name type="scientific">Didymodactylos carnosus</name>
    <dbReference type="NCBI Taxonomy" id="1234261"/>
    <lineage>
        <taxon>Eukaryota</taxon>
        <taxon>Metazoa</taxon>
        <taxon>Spiralia</taxon>
        <taxon>Gnathifera</taxon>
        <taxon>Rotifera</taxon>
        <taxon>Eurotatoria</taxon>
        <taxon>Bdelloidea</taxon>
        <taxon>Philodinida</taxon>
        <taxon>Philodinidae</taxon>
        <taxon>Didymodactylos</taxon>
    </lineage>
</organism>
<feature type="compositionally biased region" description="Polar residues" evidence="1">
    <location>
        <begin position="139"/>
        <end position="154"/>
    </location>
</feature>